<dbReference type="RefSeq" id="WP_340330022.1">
    <property type="nucleotide sequence ID" value="NZ_JAZHOF010000004.1"/>
</dbReference>
<comment type="similarity">
    <text evidence="2">Belongs to the FAD-binding oxidoreductase/transferase type 4 family.</text>
</comment>
<dbReference type="Pfam" id="PF02913">
    <property type="entry name" value="FAD-oxidase_C"/>
    <property type="match status" value="1"/>
</dbReference>
<dbReference type="Pfam" id="PF01565">
    <property type="entry name" value="FAD_binding_4"/>
    <property type="match status" value="1"/>
</dbReference>
<dbReference type="PANTHER" id="PTHR43716">
    <property type="entry name" value="D-2-HYDROXYGLUTARATE DEHYDROGENASE, MITOCHONDRIAL"/>
    <property type="match status" value="1"/>
</dbReference>
<evidence type="ECO:0000256" key="6">
    <source>
        <dbReference type="SAM" id="MobiDB-lite"/>
    </source>
</evidence>
<feature type="region of interest" description="Disordered" evidence="6">
    <location>
        <begin position="1"/>
        <end position="21"/>
    </location>
</feature>
<accession>A0AAW9RK86</accession>
<feature type="compositionally biased region" description="Basic and acidic residues" evidence="6">
    <location>
        <begin position="11"/>
        <end position="21"/>
    </location>
</feature>
<keyword evidence="5" id="KW-0560">Oxidoreductase</keyword>
<evidence type="ECO:0000313" key="8">
    <source>
        <dbReference type="EMBL" id="MEJ8572335.1"/>
    </source>
</evidence>
<reference evidence="8 9" key="1">
    <citation type="submission" date="2024-02" db="EMBL/GenBank/DDBJ databases">
        <title>Genome analysis and characterization of Microbaculum marinisediminis sp. nov., isolated from marine sediment.</title>
        <authorList>
            <person name="Du Z.-J."/>
            <person name="Ye Y.-Q."/>
            <person name="Zhang Z.-R."/>
            <person name="Yuan S.-M."/>
            <person name="Zhang X.-Y."/>
        </authorList>
    </citation>
    <scope>NUCLEOTIDE SEQUENCE [LARGE SCALE GENOMIC DNA]</scope>
    <source>
        <strain evidence="8 9">SDUM1044001</strain>
    </source>
</reference>
<dbReference type="Gene3D" id="3.30.465.10">
    <property type="match status" value="1"/>
</dbReference>
<feature type="domain" description="FAD-binding PCMH-type" evidence="7">
    <location>
        <begin position="44"/>
        <end position="223"/>
    </location>
</feature>
<evidence type="ECO:0000256" key="3">
    <source>
        <dbReference type="ARBA" id="ARBA00022630"/>
    </source>
</evidence>
<dbReference type="AlphaFoldDB" id="A0AAW9RK86"/>
<keyword evidence="9" id="KW-1185">Reference proteome</keyword>
<dbReference type="EMBL" id="JAZHOF010000004">
    <property type="protein sequence ID" value="MEJ8572335.1"/>
    <property type="molecule type" value="Genomic_DNA"/>
</dbReference>
<evidence type="ECO:0000313" key="9">
    <source>
        <dbReference type="Proteomes" id="UP001378188"/>
    </source>
</evidence>
<evidence type="ECO:0000259" key="7">
    <source>
        <dbReference type="PROSITE" id="PS51387"/>
    </source>
</evidence>
<evidence type="ECO:0000256" key="5">
    <source>
        <dbReference type="ARBA" id="ARBA00023002"/>
    </source>
</evidence>
<dbReference type="InterPro" id="IPR004113">
    <property type="entry name" value="FAD-bd_oxidored_4_C"/>
</dbReference>
<dbReference type="PROSITE" id="PS51387">
    <property type="entry name" value="FAD_PCMH"/>
    <property type="match status" value="1"/>
</dbReference>
<evidence type="ECO:0000256" key="1">
    <source>
        <dbReference type="ARBA" id="ARBA00001974"/>
    </source>
</evidence>
<keyword evidence="4" id="KW-0274">FAD</keyword>
<evidence type="ECO:0000256" key="4">
    <source>
        <dbReference type="ARBA" id="ARBA00022827"/>
    </source>
</evidence>
<dbReference type="InterPro" id="IPR051264">
    <property type="entry name" value="FAD-oxidored/transferase_4"/>
</dbReference>
<dbReference type="Gene3D" id="3.30.43.10">
    <property type="entry name" value="Uridine Diphospho-n-acetylenolpyruvylglucosamine Reductase, domain 2"/>
    <property type="match status" value="1"/>
</dbReference>
<gene>
    <name evidence="8" type="ORF">V3328_12670</name>
</gene>
<keyword evidence="3" id="KW-0285">Flavoprotein</keyword>
<dbReference type="InterPro" id="IPR016166">
    <property type="entry name" value="FAD-bd_PCMH"/>
</dbReference>
<dbReference type="PANTHER" id="PTHR43716:SF1">
    <property type="entry name" value="D-2-HYDROXYGLUTARATE DEHYDROGENASE, MITOCHONDRIAL"/>
    <property type="match status" value="1"/>
</dbReference>
<dbReference type="GO" id="GO:0016491">
    <property type="term" value="F:oxidoreductase activity"/>
    <property type="evidence" value="ECO:0007669"/>
    <property type="project" value="UniProtKB-KW"/>
</dbReference>
<dbReference type="SUPFAM" id="SSF56176">
    <property type="entry name" value="FAD-binding/transporter-associated domain-like"/>
    <property type="match status" value="1"/>
</dbReference>
<dbReference type="Gene3D" id="1.10.45.10">
    <property type="entry name" value="Vanillyl-alcohol Oxidase, Chain A, domain 4"/>
    <property type="match status" value="1"/>
</dbReference>
<dbReference type="SUPFAM" id="SSF55103">
    <property type="entry name" value="FAD-linked oxidases, C-terminal domain"/>
    <property type="match status" value="1"/>
</dbReference>
<dbReference type="InterPro" id="IPR006094">
    <property type="entry name" value="Oxid_FAD_bind_N"/>
</dbReference>
<dbReference type="Gene3D" id="3.30.70.2190">
    <property type="match status" value="1"/>
</dbReference>
<dbReference type="InterPro" id="IPR016169">
    <property type="entry name" value="FAD-bd_PCMH_sub2"/>
</dbReference>
<dbReference type="GO" id="GO:0022904">
    <property type="term" value="P:respiratory electron transport chain"/>
    <property type="evidence" value="ECO:0007669"/>
    <property type="project" value="TreeGrafter"/>
</dbReference>
<dbReference type="InterPro" id="IPR016164">
    <property type="entry name" value="FAD-linked_Oxase-like_C"/>
</dbReference>
<dbReference type="InterPro" id="IPR016171">
    <property type="entry name" value="Vanillyl_alc_oxidase_C-sub2"/>
</dbReference>
<organism evidence="8 9">
    <name type="scientific">Microbaculum marinum</name>
    <dbReference type="NCBI Taxonomy" id="1764581"/>
    <lineage>
        <taxon>Bacteria</taxon>
        <taxon>Pseudomonadati</taxon>
        <taxon>Pseudomonadota</taxon>
        <taxon>Alphaproteobacteria</taxon>
        <taxon>Hyphomicrobiales</taxon>
        <taxon>Tepidamorphaceae</taxon>
        <taxon>Microbaculum</taxon>
    </lineage>
</organism>
<dbReference type="Gene3D" id="3.30.70.2740">
    <property type="match status" value="1"/>
</dbReference>
<dbReference type="InterPro" id="IPR036318">
    <property type="entry name" value="FAD-bd_PCMH-like_sf"/>
</dbReference>
<proteinExistence type="inferred from homology"/>
<dbReference type="InterPro" id="IPR016167">
    <property type="entry name" value="FAD-bd_PCMH_sub1"/>
</dbReference>
<comment type="caution">
    <text evidence="8">The sequence shown here is derived from an EMBL/GenBank/DDBJ whole genome shotgun (WGS) entry which is preliminary data.</text>
</comment>
<comment type="cofactor">
    <cofactor evidence="1">
        <name>FAD</name>
        <dbReference type="ChEBI" id="CHEBI:57692"/>
    </cofactor>
</comment>
<dbReference type="FunFam" id="1.10.45.10:FF:000001">
    <property type="entry name" value="D-lactate dehydrogenase mitochondrial"/>
    <property type="match status" value="1"/>
</dbReference>
<name>A0AAW9RK86_9HYPH</name>
<dbReference type="GO" id="GO:0071949">
    <property type="term" value="F:FAD binding"/>
    <property type="evidence" value="ECO:0007669"/>
    <property type="project" value="InterPro"/>
</dbReference>
<evidence type="ECO:0000256" key="2">
    <source>
        <dbReference type="ARBA" id="ARBA00008000"/>
    </source>
</evidence>
<sequence length="470" mass="48934">MATLTPSTRPDGLESELRKSLGEGSVIDDPEVLAARADDWSGWPSGTPRLLVTPSDTGGVARCLSICNAHRVAVVVQGGRTGLAGGAAARTGEVMLALDKLAGVEDIDTIGGTMTVRAGTTLEAAQAAARGRGMELEIDLGARGSCQIGGVIATNAGGIRVIGTGMTRAHVLGLEVVLADGTVLDDMNTMIKNNSGFDLKQLFIGSEGTLGVVTRAVLRLSPERPGVVTALAALATTGDATTALATARSALGSSLSAFEAMWSDYVTFMSERGGYSRPFDAVPPLSVIIEARGRDESVERSKLEALLADGLEAGWLTDATIAASTDQARRIWAMRDEGPAEYGRLFQAIVPFDVSIPIRSMIGTADRIVGDIRAGWPEAVPLTYGHIGDANLHLVVGFTAPIPDDAKLAISTLVYEAVGAVGGAVSAEHGIGQLKKPWLPLSRTPAAIELMRCMKSTFDPANILNPGRVI</sequence>
<protein>
    <submittedName>
        <fullName evidence="8">FAD-binding oxidoreductase</fullName>
    </submittedName>
</protein>
<dbReference type="Proteomes" id="UP001378188">
    <property type="component" value="Unassembled WGS sequence"/>
</dbReference>